<feature type="binding site" evidence="20">
    <location>
        <position position="170"/>
    </location>
    <ligand>
        <name>UDP-N-acetyl-alpha-D-glucosamine</name>
        <dbReference type="ChEBI" id="CHEBI:57705"/>
    </ligand>
</feature>
<dbReference type="Pfam" id="PF00132">
    <property type="entry name" value="Hexapep"/>
    <property type="match status" value="1"/>
</dbReference>
<dbReference type="InterPro" id="IPR001451">
    <property type="entry name" value="Hexapep"/>
</dbReference>
<comment type="cofactor">
    <cofactor evidence="20">
        <name>Mg(2+)</name>
        <dbReference type="ChEBI" id="CHEBI:18420"/>
    </cofactor>
    <text evidence="20">Binds 1 Mg(2+) ion per subunit.</text>
</comment>
<feature type="binding site" evidence="20">
    <location>
        <position position="140"/>
    </location>
    <ligand>
        <name>UDP-N-acetyl-alpha-D-glucosamine</name>
        <dbReference type="ChEBI" id="CHEBI:57705"/>
    </ligand>
</feature>
<keyword evidence="7 20" id="KW-0808">Transferase</keyword>
<feature type="binding site" evidence="20">
    <location>
        <position position="228"/>
    </location>
    <ligand>
        <name>Mg(2+)</name>
        <dbReference type="ChEBI" id="CHEBI:18420"/>
    </ligand>
</feature>
<organism evidence="22 23">
    <name type="scientific">Liquorilactobacillus oeni DSM 19972</name>
    <dbReference type="NCBI Taxonomy" id="1423777"/>
    <lineage>
        <taxon>Bacteria</taxon>
        <taxon>Bacillati</taxon>
        <taxon>Bacillota</taxon>
        <taxon>Bacilli</taxon>
        <taxon>Lactobacillales</taxon>
        <taxon>Lactobacillaceae</taxon>
        <taxon>Liquorilactobacillus</taxon>
    </lineage>
</organism>
<dbReference type="Proteomes" id="UP000051686">
    <property type="component" value="Unassembled WGS sequence"/>
</dbReference>
<dbReference type="RefSeq" id="WP_057895244.1">
    <property type="nucleotide sequence ID" value="NZ_AZEH01000014.1"/>
</dbReference>
<evidence type="ECO:0000256" key="12">
    <source>
        <dbReference type="ARBA" id="ARBA00022960"/>
    </source>
</evidence>
<comment type="caution">
    <text evidence="22">The sequence shown here is derived from an EMBL/GenBank/DDBJ whole genome shotgun (WGS) entry which is preliminary data.</text>
</comment>
<comment type="pathway">
    <text evidence="20">Bacterial outer membrane biogenesis; LPS lipid A biosynthesis.</text>
</comment>
<dbReference type="UniPathway" id="UPA00973"/>
<feature type="binding site" evidence="20">
    <location>
        <begin position="9"/>
        <end position="12"/>
    </location>
    <ligand>
        <name>UDP-N-acetyl-alpha-D-glucosamine</name>
        <dbReference type="ChEBI" id="CHEBI:57705"/>
    </ligand>
</feature>
<keyword evidence="8 20" id="KW-0548">Nucleotidyltransferase</keyword>
<dbReference type="GO" id="GO:0006048">
    <property type="term" value="P:UDP-N-acetylglucosamine biosynthetic process"/>
    <property type="evidence" value="ECO:0007669"/>
    <property type="project" value="UniProtKB-UniPathway"/>
</dbReference>
<keyword evidence="14 20" id="KW-0511">Multifunctional enzyme</keyword>
<dbReference type="InterPro" id="IPR050065">
    <property type="entry name" value="GlmU-like"/>
</dbReference>
<dbReference type="OrthoDB" id="9775031at2"/>
<dbReference type="InterPro" id="IPR005882">
    <property type="entry name" value="Bifunctional_GlmU"/>
</dbReference>
<comment type="similarity">
    <text evidence="5 20">In the N-terminal section; belongs to the N-acetylglucosamine-1-phosphate uridyltransferase family.</text>
</comment>
<dbReference type="GO" id="GO:0071555">
    <property type="term" value="P:cell wall organization"/>
    <property type="evidence" value="ECO:0007669"/>
    <property type="project" value="UniProtKB-KW"/>
</dbReference>
<comment type="subunit">
    <text evidence="20">Homotrimer.</text>
</comment>
<evidence type="ECO:0000259" key="21">
    <source>
        <dbReference type="Pfam" id="PF00483"/>
    </source>
</evidence>
<dbReference type="GO" id="GO:0019134">
    <property type="term" value="F:glucosamine-1-phosphate N-acetyltransferase activity"/>
    <property type="evidence" value="ECO:0007669"/>
    <property type="project" value="UniProtKB-UniRule"/>
</dbReference>
<keyword evidence="9 20" id="KW-0479">Metal-binding</keyword>
<dbReference type="SUPFAM" id="SSF51161">
    <property type="entry name" value="Trimeric LpxA-like enzymes"/>
    <property type="match status" value="1"/>
</dbReference>
<feature type="binding site" evidence="20">
    <location>
        <position position="377"/>
    </location>
    <ligand>
        <name>UDP-N-acetyl-alpha-D-glucosamine</name>
        <dbReference type="ChEBI" id="CHEBI:57705"/>
    </ligand>
</feature>
<dbReference type="InterPro" id="IPR029044">
    <property type="entry name" value="Nucleotide-diphossugar_trans"/>
</dbReference>
<comment type="pathway">
    <text evidence="3 20">Nucleotide-sugar biosynthesis; UDP-N-acetyl-alpha-D-glucosamine biosynthesis; UDP-N-acetyl-alpha-D-glucosamine from N-acetyl-alpha-D-glucosamine 1-phosphate: step 1/1.</text>
</comment>
<feature type="binding site" evidence="20">
    <location>
        <position position="440"/>
    </location>
    <ligand>
        <name>acetyl-CoA</name>
        <dbReference type="ChEBI" id="CHEBI:57288"/>
    </ligand>
</feature>
<proteinExistence type="inferred from homology"/>
<feature type="binding site" evidence="20">
    <location>
        <position position="423"/>
    </location>
    <ligand>
        <name>acetyl-CoA</name>
        <dbReference type="ChEBI" id="CHEBI:57288"/>
    </ligand>
</feature>
<evidence type="ECO:0000256" key="16">
    <source>
        <dbReference type="ARBA" id="ARBA00023316"/>
    </source>
</evidence>
<evidence type="ECO:0000256" key="3">
    <source>
        <dbReference type="ARBA" id="ARBA00005208"/>
    </source>
</evidence>
<dbReference type="SUPFAM" id="SSF53448">
    <property type="entry name" value="Nucleotide-diphospho-sugar transferases"/>
    <property type="match status" value="1"/>
</dbReference>
<dbReference type="EC" id="2.7.7.23" evidence="20"/>
<keyword evidence="10 20" id="KW-0677">Repeat</keyword>
<feature type="binding site" evidence="20">
    <location>
        <position position="333"/>
    </location>
    <ligand>
        <name>UDP-N-acetyl-alpha-D-glucosamine</name>
        <dbReference type="ChEBI" id="CHEBI:57705"/>
    </ligand>
</feature>
<evidence type="ECO:0000256" key="9">
    <source>
        <dbReference type="ARBA" id="ARBA00022723"/>
    </source>
</evidence>
<keyword evidence="11 20" id="KW-0460">Magnesium</keyword>
<gene>
    <name evidence="20" type="primary">glmU</name>
    <name evidence="22" type="ORF">FD46_GL000200</name>
</gene>
<comment type="catalytic activity">
    <reaction evidence="18 20">
        <text>N-acetyl-alpha-D-glucosamine 1-phosphate + UTP + H(+) = UDP-N-acetyl-alpha-D-glucosamine + diphosphate</text>
        <dbReference type="Rhea" id="RHEA:13509"/>
        <dbReference type="ChEBI" id="CHEBI:15378"/>
        <dbReference type="ChEBI" id="CHEBI:33019"/>
        <dbReference type="ChEBI" id="CHEBI:46398"/>
        <dbReference type="ChEBI" id="CHEBI:57705"/>
        <dbReference type="ChEBI" id="CHEBI:57776"/>
        <dbReference type="EC" id="2.7.7.23"/>
    </reaction>
</comment>
<dbReference type="Pfam" id="PF00483">
    <property type="entry name" value="NTP_transferase"/>
    <property type="match status" value="1"/>
</dbReference>
<feature type="binding site" evidence="20">
    <location>
        <position position="366"/>
    </location>
    <ligand>
        <name>UDP-N-acetyl-alpha-D-glucosamine</name>
        <dbReference type="ChEBI" id="CHEBI:57705"/>
    </ligand>
</feature>
<dbReference type="GO" id="GO:0008360">
    <property type="term" value="P:regulation of cell shape"/>
    <property type="evidence" value="ECO:0007669"/>
    <property type="project" value="UniProtKB-KW"/>
</dbReference>
<feature type="binding site" evidence="20">
    <location>
        <begin position="386"/>
        <end position="387"/>
    </location>
    <ligand>
        <name>acetyl-CoA</name>
        <dbReference type="ChEBI" id="CHEBI:57288"/>
    </ligand>
</feature>
<feature type="binding site" evidence="20">
    <location>
        <position position="405"/>
    </location>
    <ligand>
        <name>acetyl-CoA</name>
        <dbReference type="ChEBI" id="CHEBI:57288"/>
    </ligand>
</feature>
<feature type="active site" description="Proton acceptor" evidence="20">
    <location>
        <position position="363"/>
    </location>
</feature>
<dbReference type="UniPathway" id="UPA00113">
    <property type="reaction ID" value="UER00532"/>
</dbReference>
<feature type="binding site" evidence="20">
    <location>
        <position position="228"/>
    </location>
    <ligand>
        <name>UDP-N-acetyl-alpha-D-glucosamine</name>
        <dbReference type="ChEBI" id="CHEBI:57705"/>
    </ligand>
</feature>
<comment type="similarity">
    <text evidence="4 20">In the C-terminal section; belongs to the transferase hexapeptide repeat family.</text>
</comment>
<comment type="pathway">
    <text evidence="2 20">Nucleotide-sugar biosynthesis; UDP-N-acetyl-alpha-D-glucosamine biosynthesis; N-acetyl-alpha-D-glucosamine 1-phosphate from alpha-D-glucosamine 6-phosphate (route II): step 2/2.</text>
</comment>
<evidence type="ECO:0000256" key="13">
    <source>
        <dbReference type="ARBA" id="ARBA00022984"/>
    </source>
</evidence>
<evidence type="ECO:0000256" key="10">
    <source>
        <dbReference type="ARBA" id="ARBA00022737"/>
    </source>
</evidence>
<keyword evidence="16 20" id="KW-0961">Cell wall biogenesis/degradation</keyword>
<dbReference type="InterPro" id="IPR038009">
    <property type="entry name" value="GlmU_C_LbH"/>
</dbReference>
<dbReference type="HAMAP" id="MF_01631">
    <property type="entry name" value="GlmU"/>
    <property type="match status" value="1"/>
</dbReference>
<dbReference type="GO" id="GO:0003977">
    <property type="term" value="F:UDP-N-acetylglucosamine diphosphorylase activity"/>
    <property type="evidence" value="ECO:0007669"/>
    <property type="project" value="UniProtKB-UniRule"/>
</dbReference>
<dbReference type="GO" id="GO:0005737">
    <property type="term" value="C:cytoplasm"/>
    <property type="evidence" value="ECO:0007669"/>
    <property type="project" value="UniProtKB-SubCell"/>
</dbReference>
<feature type="binding site" evidence="20">
    <location>
        <begin position="78"/>
        <end position="79"/>
    </location>
    <ligand>
        <name>UDP-N-acetyl-alpha-D-glucosamine</name>
        <dbReference type="ChEBI" id="CHEBI:57705"/>
    </ligand>
</feature>
<evidence type="ECO:0000256" key="20">
    <source>
        <dbReference type="HAMAP-Rule" id="MF_01631"/>
    </source>
</evidence>
<dbReference type="EC" id="2.3.1.157" evidence="20"/>
<evidence type="ECO:0000313" key="22">
    <source>
        <dbReference type="EMBL" id="KRL06201.1"/>
    </source>
</evidence>
<dbReference type="STRING" id="1423777.FD46_GL000200"/>
<evidence type="ECO:0000256" key="17">
    <source>
        <dbReference type="ARBA" id="ARBA00048247"/>
    </source>
</evidence>
<dbReference type="CDD" id="cd02540">
    <property type="entry name" value="GT2_GlmU_N_bac"/>
    <property type="match status" value="1"/>
</dbReference>
<feature type="binding site" evidence="20">
    <location>
        <position position="351"/>
    </location>
    <ligand>
        <name>UDP-N-acetyl-alpha-D-glucosamine</name>
        <dbReference type="ChEBI" id="CHEBI:57705"/>
    </ligand>
</feature>
<feature type="region of interest" description="N-acetyltransferase" evidence="20">
    <location>
        <begin position="252"/>
        <end position="471"/>
    </location>
</feature>
<evidence type="ECO:0000256" key="15">
    <source>
        <dbReference type="ARBA" id="ARBA00023315"/>
    </source>
</evidence>
<dbReference type="InterPro" id="IPR011004">
    <property type="entry name" value="Trimer_LpxA-like_sf"/>
</dbReference>
<dbReference type="GO" id="GO:0009252">
    <property type="term" value="P:peptidoglycan biosynthetic process"/>
    <property type="evidence" value="ECO:0007669"/>
    <property type="project" value="UniProtKB-UniRule"/>
</dbReference>
<dbReference type="PATRIC" id="fig|1423777.3.peg.211"/>
<keyword evidence="12 20" id="KW-0133">Cell shape</keyword>
<comment type="catalytic activity">
    <reaction evidence="17 20">
        <text>alpha-D-glucosamine 1-phosphate + acetyl-CoA = N-acetyl-alpha-D-glucosamine 1-phosphate + CoA + H(+)</text>
        <dbReference type="Rhea" id="RHEA:13725"/>
        <dbReference type="ChEBI" id="CHEBI:15378"/>
        <dbReference type="ChEBI" id="CHEBI:57287"/>
        <dbReference type="ChEBI" id="CHEBI:57288"/>
        <dbReference type="ChEBI" id="CHEBI:57776"/>
        <dbReference type="ChEBI" id="CHEBI:58516"/>
        <dbReference type="EC" id="2.3.1.157"/>
    </reaction>
</comment>
<evidence type="ECO:0000256" key="8">
    <source>
        <dbReference type="ARBA" id="ARBA00022695"/>
    </source>
</evidence>
<dbReference type="InterPro" id="IPR005835">
    <property type="entry name" value="NTP_transferase_dom"/>
</dbReference>
<evidence type="ECO:0000256" key="11">
    <source>
        <dbReference type="ARBA" id="ARBA00022842"/>
    </source>
</evidence>
<name>A0A0R1MEL9_9LACO</name>
<dbReference type="NCBIfam" id="TIGR01173">
    <property type="entry name" value="glmU"/>
    <property type="match status" value="1"/>
</dbReference>
<dbReference type="PANTHER" id="PTHR43584:SF3">
    <property type="entry name" value="BIFUNCTIONAL PROTEIN GLMU"/>
    <property type="match status" value="1"/>
</dbReference>
<feature type="region of interest" description="Pyrophosphorylase" evidence="20">
    <location>
        <begin position="1"/>
        <end position="230"/>
    </location>
</feature>
<feature type="binding site" evidence="20">
    <location>
        <position position="103"/>
    </location>
    <ligand>
        <name>Mg(2+)</name>
        <dbReference type="ChEBI" id="CHEBI:18420"/>
    </ligand>
</feature>
<dbReference type="Gene3D" id="3.90.550.10">
    <property type="entry name" value="Spore Coat Polysaccharide Biosynthesis Protein SpsA, Chain A"/>
    <property type="match status" value="1"/>
</dbReference>
<feature type="domain" description="Nucleotidyl transferase" evidence="21">
    <location>
        <begin position="6"/>
        <end position="220"/>
    </location>
</feature>
<feature type="binding site" evidence="20">
    <location>
        <position position="73"/>
    </location>
    <ligand>
        <name>UDP-N-acetyl-alpha-D-glucosamine</name>
        <dbReference type="ChEBI" id="CHEBI:57705"/>
    </ligand>
</feature>
<feature type="binding site" evidence="20">
    <location>
        <position position="155"/>
    </location>
    <ligand>
        <name>UDP-N-acetyl-alpha-D-glucosamine</name>
        <dbReference type="ChEBI" id="CHEBI:57705"/>
    </ligand>
</feature>
<evidence type="ECO:0000256" key="19">
    <source>
        <dbReference type="ARBA" id="ARBA00049628"/>
    </source>
</evidence>
<dbReference type="NCBIfam" id="NF010934">
    <property type="entry name" value="PRK14354.1"/>
    <property type="match status" value="1"/>
</dbReference>
<dbReference type="AlphaFoldDB" id="A0A0R1MEL9"/>
<evidence type="ECO:0000256" key="4">
    <source>
        <dbReference type="ARBA" id="ARBA00007707"/>
    </source>
</evidence>
<comment type="caution">
    <text evidence="20">Lacks conserved residue(s) required for the propagation of feature annotation.</text>
</comment>
<comment type="subcellular location">
    <subcellularLocation>
        <location evidence="1 20">Cytoplasm</location>
    </subcellularLocation>
</comment>
<evidence type="ECO:0000256" key="6">
    <source>
        <dbReference type="ARBA" id="ARBA00022490"/>
    </source>
</evidence>
<feature type="region of interest" description="Linker" evidence="20">
    <location>
        <begin position="231"/>
        <end position="251"/>
    </location>
</feature>
<dbReference type="Gene3D" id="2.160.10.10">
    <property type="entry name" value="Hexapeptide repeat proteins"/>
    <property type="match status" value="1"/>
</dbReference>
<accession>A0A0R1MEL9</accession>
<keyword evidence="15 20" id="KW-0012">Acyltransferase</keyword>
<evidence type="ECO:0000256" key="7">
    <source>
        <dbReference type="ARBA" id="ARBA00022679"/>
    </source>
</evidence>
<evidence type="ECO:0000256" key="18">
    <source>
        <dbReference type="ARBA" id="ARBA00048493"/>
    </source>
</evidence>
<dbReference type="GO" id="GO:0000287">
    <property type="term" value="F:magnesium ion binding"/>
    <property type="evidence" value="ECO:0007669"/>
    <property type="project" value="UniProtKB-UniRule"/>
</dbReference>
<keyword evidence="6 20" id="KW-0963">Cytoplasm</keyword>
<dbReference type="GO" id="GO:0016020">
    <property type="term" value="C:membrane"/>
    <property type="evidence" value="ECO:0007669"/>
    <property type="project" value="GOC"/>
</dbReference>
<dbReference type="CDD" id="cd03353">
    <property type="entry name" value="LbH_GlmU_C"/>
    <property type="match status" value="1"/>
</dbReference>
<evidence type="ECO:0000313" key="23">
    <source>
        <dbReference type="Proteomes" id="UP000051686"/>
    </source>
</evidence>
<keyword evidence="23" id="KW-1185">Reference proteome</keyword>
<comment type="function">
    <text evidence="19 20">Catalyzes the last two sequential reactions in the de novo biosynthetic pathway for UDP-N-acetylglucosamine (UDP-GlcNAc). The C-terminal domain catalyzes the transfer of acetyl group from acetyl coenzyme A to glucosamine-1-phosphate (GlcN-1-P) to produce N-acetylglucosamine-1-phosphate (GlcNAc-1-P), which is converted into UDP-GlcNAc by the transfer of uridine 5-monophosphate (from uridine 5-triphosphate), a reaction catalyzed by the N-terminal domain.</text>
</comment>
<evidence type="ECO:0000256" key="2">
    <source>
        <dbReference type="ARBA" id="ARBA00005166"/>
    </source>
</evidence>
<dbReference type="GO" id="GO:0000902">
    <property type="term" value="P:cell morphogenesis"/>
    <property type="evidence" value="ECO:0007669"/>
    <property type="project" value="UniProtKB-UniRule"/>
</dbReference>
<sequence>MTAKYAVILAAGQGTRMKSKLYKVLHSVCGKPMVDHVLTQIEGNKMDQIVTVIGHGAKKVKETLGKRTAYVMQKEQLGTGHAVLQAEQLLGGKEGVTLIVCGDTPLFTAETFKELFEYHQQKGAVATVLTAVTKKPFGYGRIVRNNLGIVEKIVEQKDASAQEAAITEINTGVYCFDNKELFSALHQIKNDNNQGEYYLTDVMEIFKKQHKVIAAYKMKDFSESMGVNDRIALAKAAMIMRKRINEGHMRNGVTLIDPATTYIDTDVIIGSDTVIEPGVLLKGHTVIGEDCVIGAHSEIKDSVIHNGVRVTASLLEKAEMDAESNIGPYSHLRPKAQIGKKVHIGNFVEIKNAQIGEDTKVGHLTYVGDATLGKHINVGCGCVFVNYDGKNKHRTTVGDYSFIGSASNMIAPLEIADHAYVAAGSTITDDVESKDMAIARGRQVNKKGYYDRYPCAEKALEEETKGRKTAN</sequence>
<reference evidence="22 23" key="1">
    <citation type="journal article" date="2015" name="Genome Announc.">
        <title>Expanding the biotechnology potential of lactobacilli through comparative genomics of 213 strains and associated genera.</title>
        <authorList>
            <person name="Sun Z."/>
            <person name="Harris H.M."/>
            <person name="McCann A."/>
            <person name="Guo C."/>
            <person name="Argimon S."/>
            <person name="Zhang W."/>
            <person name="Yang X."/>
            <person name="Jeffery I.B."/>
            <person name="Cooney J.C."/>
            <person name="Kagawa T.F."/>
            <person name="Liu W."/>
            <person name="Song Y."/>
            <person name="Salvetti E."/>
            <person name="Wrobel A."/>
            <person name="Rasinkangas P."/>
            <person name="Parkhill J."/>
            <person name="Rea M.C."/>
            <person name="O'Sullivan O."/>
            <person name="Ritari J."/>
            <person name="Douillard F.P."/>
            <person name="Paul Ross R."/>
            <person name="Yang R."/>
            <person name="Briner A.E."/>
            <person name="Felis G.E."/>
            <person name="de Vos W.M."/>
            <person name="Barrangou R."/>
            <person name="Klaenhammer T.R."/>
            <person name="Caufield P.W."/>
            <person name="Cui Y."/>
            <person name="Zhang H."/>
            <person name="O'Toole P.W."/>
        </authorList>
    </citation>
    <scope>NUCLEOTIDE SEQUENCE [LARGE SCALE GENOMIC DNA]</scope>
    <source>
        <strain evidence="22 23">DSM 19972</strain>
    </source>
</reference>
<evidence type="ECO:0000256" key="5">
    <source>
        <dbReference type="ARBA" id="ARBA00007947"/>
    </source>
</evidence>
<dbReference type="PANTHER" id="PTHR43584">
    <property type="entry name" value="NUCLEOTIDYL TRANSFERASE"/>
    <property type="match status" value="1"/>
</dbReference>
<evidence type="ECO:0000256" key="1">
    <source>
        <dbReference type="ARBA" id="ARBA00004496"/>
    </source>
</evidence>
<feature type="binding site" evidence="20">
    <location>
        <position position="23"/>
    </location>
    <ligand>
        <name>UDP-N-acetyl-alpha-D-glucosamine</name>
        <dbReference type="ChEBI" id="CHEBI:57705"/>
    </ligand>
</feature>
<dbReference type="GO" id="GO:0009245">
    <property type="term" value="P:lipid A biosynthetic process"/>
    <property type="evidence" value="ECO:0007669"/>
    <property type="project" value="UniProtKB-UniRule"/>
</dbReference>
<evidence type="ECO:0000256" key="14">
    <source>
        <dbReference type="ARBA" id="ARBA00023268"/>
    </source>
</evidence>
<keyword evidence="13 20" id="KW-0573">Peptidoglycan synthesis</keyword>
<protein>
    <recommendedName>
        <fullName evidence="20">Bifunctional protein GlmU</fullName>
    </recommendedName>
    <domain>
        <recommendedName>
            <fullName evidence="20">UDP-N-acetylglucosamine pyrophosphorylase</fullName>
            <ecNumber evidence="20">2.7.7.23</ecNumber>
        </recommendedName>
        <alternativeName>
            <fullName evidence="20">N-acetylglucosamine-1-phosphate uridyltransferase</fullName>
        </alternativeName>
    </domain>
    <domain>
        <recommendedName>
            <fullName evidence="20">Glucosamine-1-phosphate N-acetyltransferase</fullName>
            <ecNumber evidence="20">2.3.1.157</ecNumber>
        </recommendedName>
    </domain>
</protein>
<dbReference type="EMBL" id="AZEH01000014">
    <property type="protein sequence ID" value="KRL06201.1"/>
    <property type="molecule type" value="Genomic_DNA"/>
</dbReference>